<protein>
    <submittedName>
        <fullName evidence="2">ATP-grasp superfamily enzyme</fullName>
    </submittedName>
</protein>
<dbReference type="Gene3D" id="1.10.287.100">
    <property type="match status" value="1"/>
</dbReference>
<evidence type="ECO:0000313" key="2">
    <source>
        <dbReference type="EMBL" id="AKK08970.1"/>
    </source>
</evidence>
<dbReference type="KEGG" id="cted:CTEST_07700"/>
<dbReference type="PIRSF" id="PIRSF028754">
    <property type="entry name" value="UCP028754"/>
    <property type="match status" value="1"/>
</dbReference>
<dbReference type="EMBL" id="CP011545">
    <property type="protein sequence ID" value="AKK08970.1"/>
    <property type="molecule type" value="Genomic_DNA"/>
</dbReference>
<dbReference type="Pfam" id="PF09754">
    <property type="entry name" value="PAC2"/>
    <property type="match status" value="1"/>
</dbReference>
<accession>A0A0G3H883</accession>
<name>A0A0G3H883_9CORY</name>
<dbReference type="Proteomes" id="UP000035540">
    <property type="component" value="Chromosome"/>
</dbReference>
<reference evidence="2 3" key="1">
    <citation type="journal article" date="2015" name="Genome Announc.">
        <title>Complete Genome Sequence of the Type Strain Corynebacterium testudinoris DSM 44614, Recovered from Necrotic Lesions in the Mouth of a Tortoise.</title>
        <authorList>
            <person name="Ruckert C."/>
            <person name="Kriete M."/>
            <person name="Jaenicke S."/>
            <person name="Winkler A."/>
            <person name="Tauch A."/>
        </authorList>
    </citation>
    <scope>NUCLEOTIDE SEQUENCE [LARGE SCALE GENOMIC DNA]</scope>
    <source>
        <strain evidence="2 3">DSM 44614</strain>
    </source>
</reference>
<feature type="region of interest" description="Disordered" evidence="1">
    <location>
        <begin position="304"/>
        <end position="334"/>
    </location>
</feature>
<dbReference type="InterPro" id="IPR008492">
    <property type="entry name" value="Rv2714-like"/>
</dbReference>
<reference evidence="3" key="2">
    <citation type="submission" date="2015-05" db="EMBL/GenBank/DDBJ databases">
        <title>Complete genome sequence of Corynebacterium testudinoris DSM 44614, recovered from necrotic lesions in the mouth of a tortoise.</title>
        <authorList>
            <person name="Ruckert C."/>
            <person name="Albersmeier A."/>
            <person name="Winkler A."/>
            <person name="Tauch A."/>
        </authorList>
    </citation>
    <scope>NUCLEOTIDE SEQUENCE [LARGE SCALE GENOMIC DNA]</scope>
    <source>
        <strain evidence="3">DSM 44614</strain>
    </source>
</reference>
<gene>
    <name evidence="2" type="ORF">CTEST_07700</name>
</gene>
<dbReference type="InterPro" id="IPR019151">
    <property type="entry name" value="Proteasome_assmbl_chaperone_2"/>
</dbReference>
<dbReference type="InterPro" id="IPR038389">
    <property type="entry name" value="PSMG2_sf"/>
</dbReference>
<dbReference type="PATRIC" id="fig|136857.5.peg.1529"/>
<dbReference type="SUPFAM" id="SSF159659">
    <property type="entry name" value="Cgl1923-like"/>
    <property type="match status" value="1"/>
</dbReference>
<keyword evidence="3" id="KW-1185">Reference proteome</keyword>
<dbReference type="OrthoDB" id="3733464at2"/>
<dbReference type="STRING" id="136857.CTEST_07700"/>
<dbReference type="RefSeq" id="WP_047253237.1">
    <property type="nucleotide sequence ID" value="NZ_CP011545.1"/>
</dbReference>
<dbReference type="AlphaFoldDB" id="A0A0G3H883"/>
<evidence type="ECO:0000256" key="1">
    <source>
        <dbReference type="SAM" id="MobiDB-lite"/>
    </source>
</evidence>
<sequence>MQDNERGMYELEYPTPEMGAGAKNGPTLIVALQGYADAGHAVEASADHLLAALDSRPVASFNNDELIDYRSRRPAVTMDHHRITDIEDISLGMRVVKDNAGTPFLLLSGPEPDLRWEAFTEAVADLAEKFGVEQTICLYSAPMAVPHTRPLVVSGHGNSPALMGGMFTYDSKLVMPGSASMMIERALHKRGRNVGGYTAHVPHYLAASSYPEATRELLTSVAQAADLEFPLGSLTHDMERVAAQLGEQIEDSAEIQHVVRQLEHQFDEELENYRSRNPQAMLPSERDMPTGDEIGEEFERFLATLDDVDGGEGGGGVDGGSADPEVGNDLSDDE</sequence>
<proteinExistence type="predicted"/>
<organism evidence="2 3">
    <name type="scientific">Corynebacterium testudinoris</name>
    <dbReference type="NCBI Taxonomy" id="136857"/>
    <lineage>
        <taxon>Bacteria</taxon>
        <taxon>Bacillati</taxon>
        <taxon>Actinomycetota</taxon>
        <taxon>Actinomycetes</taxon>
        <taxon>Mycobacteriales</taxon>
        <taxon>Corynebacteriaceae</taxon>
        <taxon>Corynebacterium</taxon>
    </lineage>
</organism>
<dbReference type="Gene3D" id="3.40.50.10900">
    <property type="entry name" value="PAC-like subunit"/>
    <property type="match status" value="1"/>
</dbReference>
<evidence type="ECO:0000313" key="3">
    <source>
        <dbReference type="Proteomes" id="UP000035540"/>
    </source>
</evidence>